<evidence type="ECO:0000313" key="2">
    <source>
        <dbReference type="EMBL" id="KAJ4848909.1"/>
    </source>
</evidence>
<evidence type="ECO:0000313" key="3">
    <source>
        <dbReference type="Proteomes" id="UP001141552"/>
    </source>
</evidence>
<accession>A0A9Q0JP51</accession>
<dbReference type="PANTHER" id="PTHR31672:SF13">
    <property type="entry name" value="F-BOX PROTEIN CPR30-LIKE"/>
    <property type="match status" value="1"/>
</dbReference>
<proteinExistence type="predicted"/>
<dbReference type="InterPro" id="IPR011043">
    <property type="entry name" value="Gal_Oxase/kelch_b-propeller"/>
</dbReference>
<dbReference type="AlphaFoldDB" id="A0A9Q0JP51"/>
<dbReference type="CDD" id="cd22157">
    <property type="entry name" value="F-box_AtFBW1-like"/>
    <property type="match status" value="1"/>
</dbReference>
<gene>
    <name evidence="2" type="ORF">Tsubulata_022663</name>
</gene>
<sequence>MDSVLRFKDLSKMIHSSDFVRLHLSASMETNNDLMLARLTNKYIDKNTGYVFYADFYSLNDDNDDVDDDGASSLRQVRPRSCPFKHRKGYTFPLGYCHGMLALGTPDQTPALNQVSTRSVFYHDTCSDRYKLVQKVVVQPHGEGICSFQSYNLEVNGFTTFHALPDDDVYHSRRTLSCFVNGALHWLARRSSDGFRSEIVALQLEMLECYKLPLVRYRRNCVPTLAVLGGLLCATFSNRRDSTSTSTYDIDVWVLKEYGGEWTKLFNLTSVDCGIHRYVYPIAYSKNREKVLLHIFYHSNPWDFLWWCHLKQEKLIPVNIPGAPHSFQAMLCLPSLVNYITMSAAGRISIPLDVVPDILCCLPLKSVLRFKAVSKAWCSLIESSYFSRLQLSASMETNDDLMLVIVTNEYIDESTGYVFFADFYSLDDDNDDDGASTLRQVRPRSCPFKQRGGCLPLGSCHGMLVLGSRYGNLDFWNPTTNQCYSTLLAPGDTQAMMQTTTRSVFYHDTCSDQYRLVQKVAAQPHGRGICEFQSYNLEANGFTTFHTLPDDDVCHSRRTLSCFVNGALHWLARRRSDGFRSEIVALQLETLECYKLPLVQYRRYCDPTLAVLGGLLCATFSHRRDGITWDIGAWVMNEYGGEWTKLFNLITSRADRYVYPLAYSKNKEKVLLHFFNSSDVLGWYHLKQEKLIPVKIPGAPHSFQPMLCLPTLVNYQKL</sequence>
<reference evidence="2" key="2">
    <citation type="journal article" date="2023" name="Plants (Basel)">
        <title>Annotation of the Turnera subulata (Passifloraceae) Draft Genome Reveals the S-Locus Evolved after the Divergence of Turneroideae from Passifloroideae in a Stepwise Manner.</title>
        <authorList>
            <person name="Henning P.M."/>
            <person name="Roalson E.H."/>
            <person name="Mir W."/>
            <person name="McCubbin A.G."/>
            <person name="Shore J.S."/>
        </authorList>
    </citation>
    <scope>NUCLEOTIDE SEQUENCE</scope>
    <source>
        <strain evidence="2">F60SS</strain>
    </source>
</reference>
<dbReference type="InterPro" id="IPR006527">
    <property type="entry name" value="F-box-assoc_dom_typ1"/>
</dbReference>
<dbReference type="OrthoDB" id="610337at2759"/>
<dbReference type="InterPro" id="IPR001810">
    <property type="entry name" value="F-box_dom"/>
</dbReference>
<protein>
    <recommendedName>
        <fullName evidence="1">F-box domain-containing protein</fullName>
    </recommendedName>
</protein>
<dbReference type="EMBL" id="JAKUCV010000753">
    <property type="protein sequence ID" value="KAJ4848909.1"/>
    <property type="molecule type" value="Genomic_DNA"/>
</dbReference>
<keyword evidence="3" id="KW-1185">Reference proteome</keyword>
<dbReference type="SUPFAM" id="SSF50965">
    <property type="entry name" value="Galactose oxidase, central domain"/>
    <property type="match status" value="1"/>
</dbReference>
<dbReference type="SMART" id="SM00256">
    <property type="entry name" value="FBOX"/>
    <property type="match status" value="1"/>
</dbReference>
<evidence type="ECO:0000259" key="1">
    <source>
        <dbReference type="SMART" id="SM00256"/>
    </source>
</evidence>
<dbReference type="SUPFAM" id="SSF81383">
    <property type="entry name" value="F-box domain"/>
    <property type="match status" value="1"/>
</dbReference>
<dbReference type="Pfam" id="PF07734">
    <property type="entry name" value="FBA_1"/>
    <property type="match status" value="1"/>
</dbReference>
<name>A0A9Q0JP51_9ROSI</name>
<dbReference type="Proteomes" id="UP001141552">
    <property type="component" value="Unassembled WGS sequence"/>
</dbReference>
<dbReference type="NCBIfam" id="TIGR01640">
    <property type="entry name" value="F_box_assoc_1"/>
    <property type="match status" value="2"/>
</dbReference>
<reference evidence="2" key="1">
    <citation type="submission" date="2022-02" db="EMBL/GenBank/DDBJ databases">
        <authorList>
            <person name="Henning P.M."/>
            <person name="McCubbin A.G."/>
            <person name="Shore J.S."/>
        </authorList>
    </citation>
    <scope>NUCLEOTIDE SEQUENCE</scope>
    <source>
        <strain evidence="2">F60SS</strain>
        <tissue evidence="2">Leaves</tissue>
    </source>
</reference>
<organism evidence="2 3">
    <name type="scientific">Turnera subulata</name>
    <dbReference type="NCBI Taxonomy" id="218843"/>
    <lineage>
        <taxon>Eukaryota</taxon>
        <taxon>Viridiplantae</taxon>
        <taxon>Streptophyta</taxon>
        <taxon>Embryophyta</taxon>
        <taxon>Tracheophyta</taxon>
        <taxon>Spermatophyta</taxon>
        <taxon>Magnoliopsida</taxon>
        <taxon>eudicotyledons</taxon>
        <taxon>Gunneridae</taxon>
        <taxon>Pentapetalae</taxon>
        <taxon>rosids</taxon>
        <taxon>fabids</taxon>
        <taxon>Malpighiales</taxon>
        <taxon>Passifloraceae</taxon>
        <taxon>Turnera</taxon>
    </lineage>
</organism>
<comment type="caution">
    <text evidence="2">The sequence shown here is derived from an EMBL/GenBank/DDBJ whole genome shotgun (WGS) entry which is preliminary data.</text>
</comment>
<dbReference type="InterPro" id="IPR036047">
    <property type="entry name" value="F-box-like_dom_sf"/>
</dbReference>
<dbReference type="InterPro" id="IPR017451">
    <property type="entry name" value="F-box-assoc_interact_dom"/>
</dbReference>
<feature type="domain" description="F-box" evidence="1">
    <location>
        <begin position="350"/>
        <end position="390"/>
    </location>
</feature>
<dbReference type="InterPro" id="IPR050796">
    <property type="entry name" value="SCF_F-box_component"/>
</dbReference>
<dbReference type="PANTHER" id="PTHR31672">
    <property type="entry name" value="BNACNNG10540D PROTEIN"/>
    <property type="match status" value="1"/>
</dbReference>
<dbReference type="Pfam" id="PF00646">
    <property type="entry name" value="F-box"/>
    <property type="match status" value="1"/>
</dbReference>